<name>A0A7S0Q473_9EUKA</name>
<dbReference type="GO" id="GO:0015149">
    <property type="term" value="F:hexose transmembrane transporter activity"/>
    <property type="evidence" value="ECO:0007669"/>
    <property type="project" value="TreeGrafter"/>
</dbReference>
<gene>
    <name evidence="9" type="ORF">CPEL01642_LOCUS13427</name>
</gene>
<evidence type="ECO:0000259" key="8">
    <source>
        <dbReference type="PROSITE" id="PS50850"/>
    </source>
</evidence>
<keyword evidence="4 7" id="KW-1133">Transmembrane helix</keyword>
<dbReference type="PROSITE" id="PS00216">
    <property type="entry name" value="SUGAR_TRANSPORT_1"/>
    <property type="match status" value="1"/>
</dbReference>
<sequence>MATVGVPLYLGEVAPNHLRGLFGALNQVGVVCGILLAQLVAALTAESLHWRFLLAMPAIAGTLTLLCRPLLPESPKYLLTSLMGEEAALASLRRLRAKGEEALGKEVEALRAEVESSGCSSSASLGAVFADRSLRLPLFVAFSMMVGQQWSGINAIFFYSTSFFADAGLEDPVLGTLLASTVNVISMLGTLPFMEKVGRRRLLLLGIGGMLVTAVVLTHVLVLKESHRKDGSESPLLDTASVLCVLLFVTAFEVGPGAIPWQIGAEIFPEEPRATAMGAAAVLNWVCNFIIGLLFPPMTEVLGPAVFVPFVLVLAAWFFVTFRYVPETKGKTIAQIQVEFAKIAGGEVLQPLKDVAS</sequence>
<dbReference type="InterPro" id="IPR045263">
    <property type="entry name" value="GLUT"/>
</dbReference>
<feature type="transmembrane region" description="Helical" evidence="7">
    <location>
        <begin position="20"/>
        <end position="45"/>
    </location>
</feature>
<feature type="transmembrane region" description="Helical" evidence="7">
    <location>
        <begin position="276"/>
        <end position="295"/>
    </location>
</feature>
<feature type="transmembrane region" description="Helical" evidence="7">
    <location>
        <begin position="235"/>
        <end position="255"/>
    </location>
</feature>
<evidence type="ECO:0000256" key="5">
    <source>
        <dbReference type="ARBA" id="ARBA00023136"/>
    </source>
</evidence>
<dbReference type="GO" id="GO:0016020">
    <property type="term" value="C:membrane"/>
    <property type="evidence" value="ECO:0007669"/>
    <property type="project" value="UniProtKB-SubCell"/>
</dbReference>
<reference evidence="9" key="1">
    <citation type="submission" date="2021-01" db="EMBL/GenBank/DDBJ databases">
        <authorList>
            <person name="Corre E."/>
            <person name="Pelletier E."/>
            <person name="Niang G."/>
            <person name="Scheremetjew M."/>
            <person name="Finn R."/>
            <person name="Kale V."/>
            <person name="Holt S."/>
            <person name="Cochrane G."/>
            <person name="Meng A."/>
            <person name="Brown T."/>
            <person name="Cohen L."/>
        </authorList>
    </citation>
    <scope>NUCLEOTIDE SEQUENCE</scope>
    <source>
        <strain evidence="9">PLY182g</strain>
    </source>
</reference>
<dbReference type="PRINTS" id="PR00171">
    <property type="entry name" value="SUGRTRNSPORT"/>
</dbReference>
<dbReference type="InterPro" id="IPR005829">
    <property type="entry name" value="Sugar_transporter_CS"/>
</dbReference>
<evidence type="ECO:0000256" key="4">
    <source>
        <dbReference type="ARBA" id="ARBA00022989"/>
    </source>
</evidence>
<evidence type="ECO:0000313" key="9">
    <source>
        <dbReference type="EMBL" id="CAD8610049.1"/>
    </source>
</evidence>
<keyword evidence="5 7" id="KW-0472">Membrane</keyword>
<evidence type="ECO:0000256" key="6">
    <source>
        <dbReference type="RuleBase" id="RU003346"/>
    </source>
</evidence>
<evidence type="ECO:0000256" key="7">
    <source>
        <dbReference type="SAM" id="Phobius"/>
    </source>
</evidence>
<dbReference type="PROSITE" id="PS50850">
    <property type="entry name" value="MFS"/>
    <property type="match status" value="1"/>
</dbReference>
<comment type="similarity">
    <text evidence="6">Belongs to the major facilitator superfamily. Sugar transporter (TC 2.A.1.1) family.</text>
</comment>
<dbReference type="NCBIfam" id="TIGR00879">
    <property type="entry name" value="SP"/>
    <property type="match status" value="1"/>
</dbReference>
<accession>A0A7S0Q473</accession>
<dbReference type="PANTHER" id="PTHR23503:SF8">
    <property type="entry name" value="FACILITATED GLUCOSE TRANSPORTER PROTEIN 1"/>
    <property type="match status" value="1"/>
</dbReference>
<dbReference type="SUPFAM" id="SSF103473">
    <property type="entry name" value="MFS general substrate transporter"/>
    <property type="match status" value="1"/>
</dbReference>
<keyword evidence="2 6" id="KW-0813">Transport</keyword>
<evidence type="ECO:0000256" key="2">
    <source>
        <dbReference type="ARBA" id="ARBA00022448"/>
    </source>
</evidence>
<keyword evidence="3 7" id="KW-0812">Transmembrane</keyword>
<feature type="domain" description="Major facilitator superfamily (MFS) profile" evidence="8">
    <location>
        <begin position="1"/>
        <end position="329"/>
    </location>
</feature>
<feature type="transmembrane region" description="Helical" evidence="7">
    <location>
        <begin position="301"/>
        <end position="322"/>
    </location>
</feature>
<evidence type="ECO:0000256" key="1">
    <source>
        <dbReference type="ARBA" id="ARBA00004141"/>
    </source>
</evidence>
<evidence type="ECO:0000256" key="3">
    <source>
        <dbReference type="ARBA" id="ARBA00022692"/>
    </source>
</evidence>
<feature type="transmembrane region" description="Helical" evidence="7">
    <location>
        <begin position="172"/>
        <end position="191"/>
    </location>
</feature>
<dbReference type="EMBL" id="HBEY01028283">
    <property type="protein sequence ID" value="CAD8610049.1"/>
    <property type="molecule type" value="Transcribed_RNA"/>
</dbReference>
<dbReference type="Gene3D" id="1.20.1250.20">
    <property type="entry name" value="MFS general substrate transporter like domains"/>
    <property type="match status" value="1"/>
</dbReference>
<feature type="transmembrane region" description="Helical" evidence="7">
    <location>
        <begin position="203"/>
        <end position="223"/>
    </location>
</feature>
<organism evidence="9">
    <name type="scientific">Coccolithus braarudii</name>
    <dbReference type="NCBI Taxonomy" id="221442"/>
    <lineage>
        <taxon>Eukaryota</taxon>
        <taxon>Haptista</taxon>
        <taxon>Haptophyta</taxon>
        <taxon>Prymnesiophyceae</taxon>
        <taxon>Coccolithales</taxon>
        <taxon>Coccolithaceae</taxon>
        <taxon>Coccolithus</taxon>
    </lineage>
</organism>
<feature type="transmembrane region" description="Helical" evidence="7">
    <location>
        <begin position="52"/>
        <end position="71"/>
    </location>
</feature>
<dbReference type="Pfam" id="PF00083">
    <property type="entry name" value="Sugar_tr"/>
    <property type="match status" value="1"/>
</dbReference>
<proteinExistence type="inferred from homology"/>
<dbReference type="AlphaFoldDB" id="A0A7S0Q473"/>
<dbReference type="InterPro" id="IPR005828">
    <property type="entry name" value="MFS_sugar_transport-like"/>
</dbReference>
<dbReference type="InterPro" id="IPR003663">
    <property type="entry name" value="Sugar/inositol_transpt"/>
</dbReference>
<comment type="subcellular location">
    <subcellularLocation>
        <location evidence="1">Membrane</location>
        <topology evidence="1">Multi-pass membrane protein</topology>
    </subcellularLocation>
</comment>
<dbReference type="InterPro" id="IPR036259">
    <property type="entry name" value="MFS_trans_sf"/>
</dbReference>
<dbReference type="InterPro" id="IPR020846">
    <property type="entry name" value="MFS_dom"/>
</dbReference>
<dbReference type="PANTHER" id="PTHR23503">
    <property type="entry name" value="SOLUTE CARRIER FAMILY 2"/>
    <property type="match status" value="1"/>
</dbReference>
<feature type="transmembrane region" description="Helical" evidence="7">
    <location>
        <begin position="138"/>
        <end position="160"/>
    </location>
</feature>
<protein>
    <recommendedName>
        <fullName evidence="8">Major facilitator superfamily (MFS) profile domain-containing protein</fullName>
    </recommendedName>
</protein>